<comment type="caution">
    <text evidence="9">The sequence shown here is derived from an EMBL/GenBank/DDBJ whole genome shotgun (WGS) entry which is preliminary data.</text>
</comment>
<dbReference type="Proteomes" id="UP001139336">
    <property type="component" value="Unassembled WGS sequence"/>
</dbReference>
<gene>
    <name evidence="9" type="ORF">L1O03_04145</name>
</gene>
<evidence type="ECO:0000259" key="8">
    <source>
        <dbReference type="Pfam" id="PF13396"/>
    </source>
</evidence>
<dbReference type="GO" id="GO:0005886">
    <property type="term" value="C:plasma membrane"/>
    <property type="evidence" value="ECO:0007669"/>
    <property type="project" value="UniProtKB-SubCell"/>
</dbReference>
<protein>
    <submittedName>
        <fullName evidence="9">PLD nuclease N-terminal domain-containing protein</fullName>
    </submittedName>
</protein>
<evidence type="ECO:0000256" key="7">
    <source>
        <dbReference type="SAM" id="Phobius"/>
    </source>
</evidence>
<evidence type="ECO:0000256" key="2">
    <source>
        <dbReference type="ARBA" id="ARBA00022475"/>
    </source>
</evidence>
<evidence type="ECO:0000256" key="6">
    <source>
        <dbReference type="SAM" id="MobiDB-lite"/>
    </source>
</evidence>
<dbReference type="RefSeq" id="WP_236118178.1">
    <property type="nucleotide sequence ID" value="NZ_JAKGSI010000002.1"/>
</dbReference>
<dbReference type="InterPro" id="IPR027379">
    <property type="entry name" value="CLS_N"/>
</dbReference>
<evidence type="ECO:0000313" key="9">
    <source>
        <dbReference type="EMBL" id="MCF4006372.1"/>
    </source>
</evidence>
<dbReference type="AlphaFoldDB" id="A0A9X1QN24"/>
<evidence type="ECO:0000256" key="1">
    <source>
        <dbReference type="ARBA" id="ARBA00004651"/>
    </source>
</evidence>
<feature type="region of interest" description="Disordered" evidence="6">
    <location>
        <begin position="80"/>
        <end position="104"/>
    </location>
</feature>
<keyword evidence="2" id="KW-1003">Cell membrane</keyword>
<evidence type="ECO:0000256" key="5">
    <source>
        <dbReference type="ARBA" id="ARBA00023136"/>
    </source>
</evidence>
<accession>A0A9X1QN24</accession>
<comment type="subcellular location">
    <subcellularLocation>
        <location evidence="1">Cell membrane</location>
        <topology evidence="1">Multi-pass membrane protein</topology>
    </subcellularLocation>
</comment>
<feature type="domain" description="Cardiolipin synthase N-terminal" evidence="8">
    <location>
        <begin position="31"/>
        <end position="75"/>
    </location>
</feature>
<keyword evidence="5 7" id="KW-0472">Membrane</keyword>
<keyword evidence="4 7" id="KW-1133">Transmembrane helix</keyword>
<evidence type="ECO:0000256" key="3">
    <source>
        <dbReference type="ARBA" id="ARBA00022692"/>
    </source>
</evidence>
<evidence type="ECO:0000256" key="4">
    <source>
        <dbReference type="ARBA" id="ARBA00022989"/>
    </source>
</evidence>
<feature type="transmembrane region" description="Helical" evidence="7">
    <location>
        <begin position="52"/>
        <end position="73"/>
    </location>
</feature>
<sequence length="104" mass="10935">MSLLTLASQTDQLSTGSRVFVGALLVVQIGLAIAALIVLLRTSRERLRLLPVWGWALVILFISIIGPIVFLAAGRGPEQAQEASDGQYPGQSSEPGEPGVVPGK</sequence>
<name>A0A9X1QN24_9CORY</name>
<dbReference type="EMBL" id="JAKGSI010000002">
    <property type="protein sequence ID" value="MCF4006372.1"/>
    <property type="molecule type" value="Genomic_DNA"/>
</dbReference>
<keyword evidence="10" id="KW-1185">Reference proteome</keyword>
<proteinExistence type="predicted"/>
<evidence type="ECO:0000313" key="10">
    <source>
        <dbReference type="Proteomes" id="UP001139336"/>
    </source>
</evidence>
<keyword evidence="3 7" id="KW-0812">Transmembrane</keyword>
<feature type="compositionally biased region" description="Polar residues" evidence="6">
    <location>
        <begin position="81"/>
        <end position="94"/>
    </location>
</feature>
<feature type="transmembrane region" description="Helical" evidence="7">
    <location>
        <begin position="20"/>
        <end position="40"/>
    </location>
</feature>
<organism evidence="9 10">
    <name type="scientific">Corynebacterium uropygiale</name>
    <dbReference type="NCBI Taxonomy" id="1775911"/>
    <lineage>
        <taxon>Bacteria</taxon>
        <taxon>Bacillati</taxon>
        <taxon>Actinomycetota</taxon>
        <taxon>Actinomycetes</taxon>
        <taxon>Mycobacteriales</taxon>
        <taxon>Corynebacteriaceae</taxon>
        <taxon>Corynebacterium</taxon>
    </lineage>
</organism>
<reference evidence="9" key="1">
    <citation type="submission" date="2022-01" db="EMBL/GenBank/DDBJ databases">
        <title>Corynebacterium sp. nov isolated from isolated from the feces of the greater white-fronted geese (Anser albifrons) at Poyang Lake, PR China.</title>
        <authorList>
            <person name="Liu Q."/>
        </authorList>
    </citation>
    <scope>NUCLEOTIDE SEQUENCE</scope>
    <source>
        <strain evidence="9">JCM 32435</strain>
    </source>
</reference>
<dbReference type="Pfam" id="PF13396">
    <property type="entry name" value="PLDc_N"/>
    <property type="match status" value="1"/>
</dbReference>